<dbReference type="AlphaFoldDB" id="A0A9P8VLV0"/>
<dbReference type="OrthoDB" id="329835at2759"/>
<keyword evidence="1" id="KW-0596">Phosphopantetheine</keyword>
<proteinExistence type="predicted"/>
<keyword evidence="2" id="KW-0597">Phosphoprotein</keyword>
<dbReference type="SUPFAM" id="SSF53901">
    <property type="entry name" value="Thiolase-like"/>
    <property type="match status" value="1"/>
</dbReference>
<dbReference type="PANTHER" id="PTHR43775">
    <property type="entry name" value="FATTY ACID SYNTHASE"/>
    <property type="match status" value="1"/>
</dbReference>
<dbReference type="InterPro" id="IPR014030">
    <property type="entry name" value="Ketoacyl_synth_N"/>
</dbReference>
<comment type="caution">
    <text evidence="4">The sequence shown here is derived from an EMBL/GenBank/DDBJ whole genome shotgun (WGS) entry which is preliminary data.</text>
</comment>
<evidence type="ECO:0000256" key="1">
    <source>
        <dbReference type="ARBA" id="ARBA00022450"/>
    </source>
</evidence>
<organism evidence="4 5">
    <name type="scientific">Thelonectria olida</name>
    <dbReference type="NCBI Taxonomy" id="1576542"/>
    <lineage>
        <taxon>Eukaryota</taxon>
        <taxon>Fungi</taxon>
        <taxon>Dikarya</taxon>
        <taxon>Ascomycota</taxon>
        <taxon>Pezizomycotina</taxon>
        <taxon>Sordariomycetes</taxon>
        <taxon>Hypocreomycetidae</taxon>
        <taxon>Hypocreales</taxon>
        <taxon>Nectriaceae</taxon>
        <taxon>Thelonectria</taxon>
    </lineage>
</organism>
<dbReference type="SMART" id="SM00825">
    <property type="entry name" value="PKS_KS"/>
    <property type="match status" value="1"/>
</dbReference>
<feature type="non-terminal residue" evidence="4">
    <location>
        <position position="1"/>
    </location>
</feature>
<dbReference type="PROSITE" id="PS52004">
    <property type="entry name" value="KS3_2"/>
    <property type="match status" value="1"/>
</dbReference>
<evidence type="ECO:0000313" key="5">
    <source>
        <dbReference type="Proteomes" id="UP000777438"/>
    </source>
</evidence>
<sequence length="227" mass="23635">QRFMLEVARESLDDAGEAGSKGSSIGVYVGSFANGWYDIMSRDPLHRSQGFMCSALTHKPNNSMTIRAACSSALVGLNEACMAIAKVYCESAIVGGTNLILAPDLVTRLADQGIISPNGSCKIFSVEVNGYARGEAIVSVFIKSLSAAICDGNPIRSIISGTAANFDGKTSPLTSPSAATQETLIRRAYKIAGISNISKTALFECHGTGTATGDPIETEAIAAVFGD</sequence>
<dbReference type="InterPro" id="IPR020841">
    <property type="entry name" value="PKS_Beta-ketoAc_synthase_dom"/>
</dbReference>
<dbReference type="InterPro" id="IPR016039">
    <property type="entry name" value="Thiolase-like"/>
</dbReference>
<keyword evidence="5" id="KW-1185">Reference proteome</keyword>
<dbReference type="Pfam" id="PF02801">
    <property type="entry name" value="Ketoacyl-synt_C"/>
    <property type="match status" value="1"/>
</dbReference>
<name>A0A9P8VLV0_9HYPO</name>
<dbReference type="Proteomes" id="UP000777438">
    <property type="component" value="Unassembled WGS sequence"/>
</dbReference>
<gene>
    <name evidence="4" type="ORF">B0T10DRAFT_419859</name>
</gene>
<dbReference type="EMBL" id="JAGPYM010000104">
    <property type="protein sequence ID" value="KAH6867402.1"/>
    <property type="molecule type" value="Genomic_DNA"/>
</dbReference>
<evidence type="ECO:0000256" key="2">
    <source>
        <dbReference type="ARBA" id="ARBA00022553"/>
    </source>
</evidence>
<dbReference type="GO" id="GO:0044550">
    <property type="term" value="P:secondary metabolite biosynthetic process"/>
    <property type="evidence" value="ECO:0007669"/>
    <property type="project" value="TreeGrafter"/>
</dbReference>
<accession>A0A9P8VLV0</accession>
<dbReference type="InterPro" id="IPR050091">
    <property type="entry name" value="PKS_NRPS_Biosynth_Enz"/>
</dbReference>
<dbReference type="GO" id="GO:0006633">
    <property type="term" value="P:fatty acid biosynthetic process"/>
    <property type="evidence" value="ECO:0007669"/>
    <property type="project" value="TreeGrafter"/>
</dbReference>
<feature type="domain" description="Ketosynthase family 3 (KS3)" evidence="3">
    <location>
        <begin position="1"/>
        <end position="227"/>
    </location>
</feature>
<evidence type="ECO:0000259" key="3">
    <source>
        <dbReference type="PROSITE" id="PS52004"/>
    </source>
</evidence>
<dbReference type="InterPro" id="IPR014031">
    <property type="entry name" value="Ketoacyl_synth_C"/>
</dbReference>
<reference evidence="4 5" key="1">
    <citation type="journal article" date="2021" name="Nat. Commun.">
        <title>Genetic determinants of endophytism in the Arabidopsis root mycobiome.</title>
        <authorList>
            <person name="Mesny F."/>
            <person name="Miyauchi S."/>
            <person name="Thiergart T."/>
            <person name="Pickel B."/>
            <person name="Atanasova L."/>
            <person name="Karlsson M."/>
            <person name="Huettel B."/>
            <person name="Barry K.W."/>
            <person name="Haridas S."/>
            <person name="Chen C."/>
            <person name="Bauer D."/>
            <person name="Andreopoulos W."/>
            <person name="Pangilinan J."/>
            <person name="LaButti K."/>
            <person name="Riley R."/>
            <person name="Lipzen A."/>
            <person name="Clum A."/>
            <person name="Drula E."/>
            <person name="Henrissat B."/>
            <person name="Kohler A."/>
            <person name="Grigoriev I.V."/>
            <person name="Martin F.M."/>
            <person name="Hacquard S."/>
        </authorList>
    </citation>
    <scope>NUCLEOTIDE SEQUENCE [LARGE SCALE GENOMIC DNA]</scope>
    <source>
        <strain evidence="4 5">MPI-CAGE-CH-0241</strain>
    </source>
</reference>
<evidence type="ECO:0000313" key="4">
    <source>
        <dbReference type="EMBL" id="KAH6867402.1"/>
    </source>
</evidence>
<dbReference type="CDD" id="cd00833">
    <property type="entry name" value="PKS"/>
    <property type="match status" value="1"/>
</dbReference>
<dbReference type="Gene3D" id="3.40.47.10">
    <property type="match status" value="1"/>
</dbReference>
<dbReference type="PANTHER" id="PTHR43775:SF28">
    <property type="entry name" value="SYNTHASE, PUTATIVE-RELATED"/>
    <property type="match status" value="1"/>
</dbReference>
<protein>
    <submittedName>
        <fullName evidence="4">Thiolase-like protein</fullName>
    </submittedName>
</protein>
<dbReference type="Pfam" id="PF00109">
    <property type="entry name" value="ketoacyl-synt"/>
    <property type="match status" value="1"/>
</dbReference>
<dbReference type="GO" id="GO:0004312">
    <property type="term" value="F:fatty acid synthase activity"/>
    <property type="evidence" value="ECO:0007669"/>
    <property type="project" value="TreeGrafter"/>
</dbReference>